<gene>
    <name evidence="2" type="ORF">BCL67_1065</name>
</gene>
<dbReference type="PANTHER" id="PTHR32487">
    <property type="entry name" value="3-OXO-DELTA(4,5)-STEROID 5-BETA-REDUCTASE"/>
    <property type="match status" value="1"/>
</dbReference>
<reference evidence="2 3" key="1">
    <citation type="submission" date="2018-03" db="EMBL/GenBank/DDBJ databases">
        <title>Comparative analysis of microorganisms from saline springs in Andes Mountain Range, Colombia.</title>
        <authorList>
            <person name="Rubin E."/>
        </authorList>
    </citation>
    <scope>NUCLEOTIDE SEQUENCE [LARGE SCALE GENOMIC DNA]</scope>
    <source>
        <strain evidence="2 3">CG 35</strain>
    </source>
</reference>
<dbReference type="InterPro" id="IPR055222">
    <property type="entry name" value="PRISE-like_Rossmann-fold"/>
</dbReference>
<name>A0A2T0YMW3_9MICC</name>
<dbReference type="AlphaFoldDB" id="A0A2T0YMW3"/>
<organism evidence="2 3">
    <name type="scientific">Nesterenkonia sandarakina</name>
    <dbReference type="NCBI Taxonomy" id="272918"/>
    <lineage>
        <taxon>Bacteria</taxon>
        <taxon>Bacillati</taxon>
        <taxon>Actinomycetota</taxon>
        <taxon>Actinomycetes</taxon>
        <taxon>Micrococcales</taxon>
        <taxon>Micrococcaceae</taxon>
        <taxon>Nesterenkonia</taxon>
    </lineage>
</organism>
<protein>
    <submittedName>
        <fullName evidence="2">Nucleoside-diphosphate-sugar epimerase</fullName>
    </submittedName>
</protein>
<sequence>MCLGSLSSVRGNFLSPSRLPPDMTSIAESSAPTSRTALIVGASGITGSAIARQLIDEGWEVIALSRSASSAPGIRGVAADLRDPESLRSALAQERPTHVFFTAWQKQDSKAENITVNGGMLRDLLAALAHAPLQHVALVTGLKHYLGPFEAYAAGETPDTPFHEEEPRLETPNFYYAQEDELFAAAATQGFHWSVHRAHTIIGHAVGNAMNMGLTIAVQATLAKELDLDFVFPGSQQQWNGLTDMTDAGLLAEQMIWASTGPAGSDEAFNIVNGDVFRWRWMWPRLAADLGVPAERVVGYADAPRPLEQQMAPHEAAWPGIAEKHGLVESDISRLASWWHTDADLGRDMEVVTDMGKSRDAGFLSHRRTEQAFKDLFARYRADRVIP</sequence>
<evidence type="ECO:0000313" key="2">
    <source>
        <dbReference type="EMBL" id="PRZ16685.1"/>
    </source>
</evidence>
<dbReference type="Pfam" id="PF22917">
    <property type="entry name" value="PRISE"/>
    <property type="match status" value="1"/>
</dbReference>
<dbReference type="Gene3D" id="3.40.50.720">
    <property type="entry name" value="NAD(P)-binding Rossmann-like Domain"/>
    <property type="match status" value="1"/>
</dbReference>
<dbReference type="Proteomes" id="UP000238217">
    <property type="component" value="Unassembled WGS sequence"/>
</dbReference>
<evidence type="ECO:0000259" key="1">
    <source>
        <dbReference type="Pfam" id="PF22917"/>
    </source>
</evidence>
<feature type="domain" description="PRISE-like Rossmann-fold" evidence="1">
    <location>
        <begin position="95"/>
        <end position="387"/>
    </location>
</feature>
<dbReference type="CDD" id="cd08948">
    <property type="entry name" value="5beta-POR_like_SDR_a"/>
    <property type="match status" value="1"/>
</dbReference>
<dbReference type="PANTHER" id="PTHR32487:SF0">
    <property type="entry name" value="3-OXO-DELTA(4,5)-STEROID 5-BETA-REDUCTASE"/>
    <property type="match status" value="1"/>
</dbReference>
<evidence type="ECO:0000313" key="3">
    <source>
        <dbReference type="Proteomes" id="UP000238217"/>
    </source>
</evidence>
<dbReference type="SUPFAM" id="SSF51735">
    <property type="entry name" value="NAD(P)-binding Rossmann-fold domains"/>
    <property type="match status" value="1"/>
</dbReference>
<comment type="caution">
    <text evidence="2">The sequence shown here is derived from an EMBL/GenBank/DDBJ whole genome shotgun (WGS) entry which is preliminary data.</text>
</comment>
<dbReference type="InterPro" id="IPR036291">
    <property type="entry name" value="NAD(P)-bd_dom_sf"/>
</dbReference>
<dbReference type="EMBL" id="PVTY01000006">
    <property type="protein sequence ID" value="PRZ16685.1"/>
    <property type="molecule type" value="Genomic_DNA"/>
</dbReference>
<keyword evidence="3" id="KW-1185">Reference proteome</keyword>
<accession>A0A2T0YMW3</accession>
<proteinExistence type="predicted"/>